<accession>A0A380RUY0</accession>
<dbReference type="RefSeq" id="WP_109571853.1">
    <property type="nucleotide sequence ID" value="NZ_UHJL01000001.1"/>
</dbReference>
<gene>
    <name evidence="3" type="ORF">SAMN05661053_0331</name>
</gene>
<dbReference type="EMBL" id="UHJL01000001">
    <property type="protein sequence ID" value="SUQ19105.1"/>
    <property type="molecule type" value="Genomic_DNA"/>
</dbReference>
<feature type="region of interest" description="Disordered" evidence="2">
    <location>
        <begin position="388"/>
        <end position="407"/>
    </location>
</feature>
<evidence type="ECO:0000256" key="1">
    <source>
        <dbReference type="SAM" id="Coils"/>
    </source>
</evidence>
<dbReference type="AlphaFoldDB" id="A0A380RUY0"/>
<sequence length="744" mass="82077">MAEDQKLSQNQDQFAATFYDEVNKVIGGTNPNEKLCLLLPGITLLKSDFSYDYQNNAPKGPVIEANESRLANKLYDPFDMVLSDNGKTLEHQYKSALDALTPRLNPIIAKAKNQLRDLLLKNYPYKFEGDEPGKKYTFQEVFFRLYDKYVEKLSAWSRDCQNERDNITNRIKNEAGLSLAEKNQKIENEYLIWYENNANARLTEINEKMSAVLSVFSANDMKIIEGILDSGSGAELQEARQTMNNFRKLSPNGGYIYPVKFNPTNWFDYLDTSFTPVDLLSSPATLLDELELYYTRRSSLQAKIEALGKSIPTKDALTEQQNKVNSTKEAFDTADKNLQDSMDNGFSDFAKFVAKAVCAACVPTDAATGTVDTSNDENAKKVLGKALNDTANKEDENGDSSKKSAPGVNIGELVEQGIDTIFSAGTKVNAAQSAYLNAMESYMSALGTFIKSKNLTQQQALLDALQNQYNEINRKIDLLNTKLNLAGSIEGSESSSTTPPTVPDGFTQLTIIHNVSKSSTSTHQETQVKTKTTTKGFWIFKKKQKKTTATSSFEEVCESSGTEIRIGMNIAKVTIEREWFNPGVFALTGEMYNVATKNTGTGTLCIAHGPDSAPEEMNEDIFPCYPTAFVIARDVTIKITTTSSTTSTKMSSASSEASKSKGFFVFNAGNGNSSSSSDSSTSTMSDDKSITMRFANPQIIGICQHYLPKDESTAYPATESGDDTIIAFVNAYKELIDQKLKEEA</sequence>
<proteinExistence type="predicted"/>
<feature type="coiled-coil region" evidence="1">
    <location>
        <begin position="455"/>
        <end position="482"/>
    </location>
</feature>
<dbReference type="Proteomes" id="UP000255423">
    <property type="component" value="Unassembled WGS sequence"/>
</dbReference>
<feature type="compositionally biased region" description="Basic and acidic residues" evidence="2">
    <location>
        <begin position="391"/>
        <end position="402"/>
    </location>
</feature>
<evidence type="ECO:0000313" key="4">
    <source>
        <dbReference type="Proteomes" id="UP000255423"/>
    </source>
</evidence>
<organism evidence="3 4">
    <name type="scientific">Fibrobacter succinogenes</name>
    <name type="common">Bacteroides succinogenes</name>
    <dbReference type="NCBI Taxonomy" id="833"/>
    <lineage>
        <taxon>Bacteria</taxon>
        <taxon>Pseudomonadati</taxon>
        <taxon>Fibrobacterota</taxon>
        <taxon>Fibrobacteria</taxon>
        <taxon>Fibrobacterales</taxon>
        <taxon>Fibrobacteraceae</taxon>
        <taxon>Fibrobacter</taxon>
    </lineage>
</organism>
<name>A0A380RUY0_FIBSU</name>
<keyword evidence="1" id="KW-0175">Coiled coil</keyword>
<evidence type="ECO:0000256" key="2">
    <source>
        <dbReference type="SAM" id="MobiDB-lite"/>
    </source>
</evidence>
<evidence type="ECO:0000313" key="3">
    <source>
        <dbReference type="EMBL" id="SUQ19105.1"/>
    </source>
</evidence>
<protein>
    <submittedName>
        <fullName evidence="3">Uncharacterized protein</fullName>
    </submittedName>
</protein>
<reference evidence="3 4" key="1">
    <citation type="submission" date="2017-08" db="EMBL/GenBank/DDBJ databases">
        <authorList>
            <person name="de Groot N.N."/>
        </authorList>
    </citation>
    <scope>NUCLEOTIDE SEQUENCE [LARGE SCALE GENOMIC DNA]</scope>
    <source>
        <strain evidence="3 4">HM2</strain>
    </source>
</reference>